<proteinExistence type="predicted"/>
<dbReference type="Proteomes" id="UP000249842">
    <property type="component" value="Unassembled WGS sequence"/>
</dbReference>
<evidence type="ECO:0000313" key="1">
    <source>
        <dbReference type="EMBL" id="RAK60890.1"/>
    </source>
</evidence>
<sequence length="125" mass="13148">MSSRLTLAVATAFILLAVVVAIYWKGRHDDAARARPKIEAAQAKAAVAGLETQGAKESAQRVEVVVRQRDAAAATVAQVTAKALTSEDADAPLDPDRAARLRNADRELCLAGPELVGCATDRTPD</sequence>
<protein>
    <submittedName>
        <fullName evidence="1">Uncharacterized protein</fullName>
    </submittedName>
</protein>
<gene>
    <name evidence="1" type="ORF">DJ021_14250</name>
</gene>
<evidence type="ECO:0000313" key="2">
    <source>
        <dbReference type="Proteomes" id="UP000249842"/>
    </source>
</evidence>
<keyword evidence="2" id="KW-1185">Reference proteome</keyword>
<dbReference type="RefSeq" id="WP_111458182.1">
    <property type="nucleotide sequence ID" value="NZ_QFYP01000001.1"/>
</dbReference>
<organism evidence="1 2">
    <name type="scientific">Phenylobacterium hankyongense</name>
    <dbReference type="NCBI Taxonomy" id="1813876"/>
    <lineage>
        <taxon>Bacteria</taxon>
        <taxon>Pseudomonadati</taxon>
        <taxon>Pseudomonadota</taxon>
        <taxon>Alphaproteobacteria</taxon>
        <taxon>Caulobacterales</taxon>
        <taxon>Caulobacteraceae</taxon>
        <taxon>Phenylobacterium</taxon>
    </lineage>
</organism>
<accession>A0A328B0H5</accession>
<reference evidence="2" key="1">
    <citation type="submission" date="2018-05" db="EMBL/GenBank/DDBJ databases">
        <authorList>
            <person name="Li X."/>
        </authorList>
    </citation>
    <scope>NUCLEOTIDE SEQUENCE [LARGE SCALE GENOMIC DNA]</scope>
    <source>
        <strain evidence="2">HKS-05</strain>
    </source>
</reference>
<dbReference type="AlphaFoldDB" id="A0A328B0H5"/>
<dbReference type="EMBL" id="QFYP01000001">
    <property type="protein sequence ID" value="RAK60890.1"/>
    <property type="molecule type" value="Genomic_DNA"/>
</dbReference>
<name>A0A328B0H5_9CAUL</name>
<comment type="caution">
    <text evidence="1">The sequence shown here is derived from an EMBL/GenBank/DDBJ whole genome shotgun (WGS) entry which is preliminary data.</text>
</comment>